<organism evidence="1">
    <name type="scientific">Thermohahella caldifontis</name>
    <dbReference type="NCBI Taxonomy" id="3142973"/>
    <lineage>
        <taxon>Bacteria</taxon>
        <taxon>Pseudomonadati</taxon>
        <taxon>Pseudomonadota</taxon>
        <taxon>Gammaproteobacteria</taxon>
        <taxon>Oceanospirillales</taxon>
        <taxon>Hahellaceae</taxon>
        <taxon>Thermohahella</taxon>
    </lineage>
</organism>
<evidence type="ECO:0000313" key="1">
    <source>
        <dbReference type="EMBL" id="XDT71711.1"/>
    </source>
</evidence>
<reference evidence="1" key="1">
    <citation type="submission" date="2024-05" db="EMBL/GenBank/DDBJ databases">
        <title>Genome sequencing of novel strain.</title>
        <authorList>
            <person name="Ganbat D."/>
            <person name="Ganbat S."/>
            <person name="Lee S.-J."/>
        </authorList>
    </citation>
    <scope>NUCLEOTIDE SEQUENCE</scope>
    <source>
        <strain evidence="1">SMD15-11</strain>
    </source>
</reference>
<gene>
    <name evidence="1" type="ORF">AAIA72_12975</name>
</gene>
<name>A0AB39UTW2_9GAMM</name>
<proteinExistence type="predicted"/>
<accession>A0AB39UTW2</accession>
<dbReference type="EMBL" id="CP154858">
    <property type="protein sequence ID" value="XDT71711.1"/>
    <property type="molecule type" value="Genomic_DNA"/>
</dbReference>
<sequence length="58" mass="6393">MRLRAAGSDTSPERCLDMLTRIQKHRITVNGKLLTGVTTLDATQLEFLKSLKVPKPAA</sequence>
<protein>
    <submittedName>
        <fullName evidence="1">Uncharacterized protein</fullName>
    </submittedName>
</protein>
<dbReference type="AlphaFoldDB" id="A0AB39UTW2"/>
<dbReference type="KEGG" id="tcd:AAIA72_12975"/>
<dbReference type="RefSeq" id="WP_369600736.1">
    <property type="nucleotide sequence ID" value="NZ_CP154858.1"/>
</dbReference>